<dbReference type="SUPFAM" id="SSF54593">
    <property type="entry name" value="Glyoxalase/Bleomycin resistance protein/Dihydroxybiphenyl dioxygenase"/>
    <property type="match status" value="1"/>
</dbReference>
<accession>A0ABS8YUB9</accession>
<proteinExistence type="predicted"/>
<dbReference type="PANTHER" id="PTHR12110:SF21">
    <property type="entry name" value="XYLOSE ISOMERASE-LIKE TIM BARREL DOMAIN-CONTAINING PROTEIN"/>
    <property type="match status" value="1"/>
</dbReference>
<organism evidence="2 3">
    <name type="scientific">Rhodobacter flavimaris</name>
    <dbReference type="NCBI Taxonomy" id="2907145"/>
    <lineage>
        <taxon>Bacteria</taxon>
        <taxon>Pseudomonadati</taxon>
        <taxon>Pseudomonadota</taxon>
        <taxon>Alphaproteobacteria</taxon>
        <taxon>Rhodobacterales</taxon>
        <taxon>Rhodobacter group</taxon>
        <taxon>Rhodobacter</taxon>
    </lineage>
</organism>
<gene>
    <name evidence="2" type="ORF">LZA78_06230</name>
</gene>
<sequence length="610" mass="66818">MFRSISSISFSGQLEDKIEAAAAAGFNGIEVFREDIIGFDGAPEEIPVFARNAGIEIVSLQSLRDFEGLEGDARAAAFRRAGRFLELTRRIGAPMLVVCATTLIASDADRDRIAADLRELARRADAMGLKLGYEALATSAHINTVADALDIVRRVDAENFGLVIGAVHLFAMDTDPAILAEIPPEKIVLVHLADAPTGRIDRALLTQSFRLFPGQGTLPVADFYSQLITLGVTAPMSIETFNDQIRSLPASQIARDGMRAFHLLSEAHRRRPALHSDLVAPAFVEFVAQGDEVEDVAGLLRSMGFAMTHTTGKVDLWRQGEAVIMLNRMTEGLAHSIYLLQGLSVSGLGMIVDDLEQMDTRLGLFHGEQLGEPAEPPYDLPVLRGPGGSVFYLSSGTVETMPGFGAFKPTGEEPSAHILRVDHCGQALQPNLFLSGLMFYRAIFDMRSEEIRDVLDPHGTVHSRTLANDTGLVRISLNSSFGAATTTQRFLEKSGFAPWHHVALACDDIFAFAGSMAPEDILQVPMNYYEDLACRFDLDPAVIAQMRDLNIFYDRDAGGEYFQIYTRSINGFFFEIVERRGYTGMGAPNAAVRMLAQLRELEDADAFFLM</sequence>
<dbReference type="InterPro" id="IPR013022">
    <property type="entry name" value="Xyl_isomerase-like_TIM-brl"/>
</dbReference>
<dbReference type="PANTHER" id="PTHR12110">
    <property type="entry name" value="HYDROXYPYRUVATE ISOMERASE"/>
    <property type="match status" value="1"/>
</dbReference>
<reference evidence="2 3" key="1">
    <citation type="submission" date="2021-12" db="EMBL/GenBank/DDBJ databases">
        <title>Sinirhodobacter sp. WL0062 is a bacterium isolated from seawater.</title>
        <authorList>
            <person name="Wang L."/>
            <person name="He W."/>
            <person name="Zhang D.-F."/>
        </authorList>
    </citation>
    <scope>NUCLEOTIDE SEQUENCE [LARGE SCALE GENOMIC DNA]</scope>
    <source>
        <strain evidence="2 3">WL0062</strain>
    </source>
</reference>
<dbReference type="InterPro" id="IPR050312">
    <property type="entry name" value="IolE/XylAMocC-like"/>
</dbReference>
<comment type="caution">
    <text evidence="2">The sequence shown here is derived from an EMBL/GenBank/DDBJ whole genome shotgun (WGS) entry which is preliminary data.</text>
</comment>
<dbReference type="Gene3D" id="3.20.20.150">
    <property type="entry name" value="Divalent-metal-dependent TIM barrel enzymes"/>
    <property type="match status" value="1"/>
</dbReference>
<feature type="domain" description="Xylose isomerase-like TIM barrel" evidence="1">
    <location>
        <begin position="18"/>
        <end position="260"/>
    </location>
</feature>
<dbReference type="SUPFAM" id="SSF51658">
    <property type="entry name" value="Xylose isomerase-like"/>
    <property type="match status" value="1"/>
</dbReference>
<keyword evidence="3" id="KW-1185">Reference proteome</keyword>
<evidence type="ECO:0000313" key="3">
    <source>
        <dbReference type="Proteomes" id="UP001521181"/>
    </source>
</evidence>
<dbReference type="InterPro" id="IPR036237">
    <property type="entry name" value="Xyl_isomerase-like_sf"/>
</dbReference>
<name>A0ABS8YUB9_9RHOB</name>
<evidence type="ECO:0000313" key="2">
    <source>
        <dbReference type="EMBL" id="MCE5973073.1"/>
    </source>
</evidence>
<protein>
    <submittedName>
        <fullName evidence="2">TIM barrel protein</fullName>
    </submittedName>
</protein>
<dbReference type="InterPro" id="IPR029068">
    <property type="entry name" value="Glyas_Bleomycin-R_OHBP_Dase"/>
</dbReference>
<dbReference type="Proteomes" id="UP001521181">
    <property type="component" value="Unassembled WGS sequence"/>
</dbReference>
<evidence type="ECO:0000259" key="1">
    <source>
        <dbReference type="Pfam" id="PF01261"/>
    </source>
</evidence>
<dbReference type="Pfam" id="PF01261">
    <property type="entry name" value="AP_endonuc_2"/>
    <property type="match status" value="1"/>
</dbReference>
<dbReference type="Gene3D" id="3.10.180.10">
    <property type="entry name" value="2,3-Dihydroxybiphenyl 1,2-Dioxygenase, domain 1"/>
    <property type="match status" value="2"/>
</dbReference>
<dbReference type="EMBL" id="JAJUOS010000003">
    <property type="protein sequence ID" value="MCE5973073.1"/>
    <property type="molecule type" value="Genomic_DNA"/>
</dbReference>
<dbReference type="Pfam" id="PF14696">
    <property type="entry name" value="Glyoxalase_5"/>
    <property type="match status" value="1"/>
</dbReference>
<dbReference type="RefSeq" id="WP_233676067.1">
    <property type="nucleotide sequence ID" value="NZ_JAJUOS010000003.1"/>
</dbReference>